<gene>
    <name evidence="6" type="primary">PA1</name>
    <name evidence="6" type="ORF">Anas_10418</name>
</gene>
<feature type="domain" description="Lipase" evidence="5">
    <location>
        <begin position="31"/>
        <end position="295"/>
    </location>
</feature>
<keyword evidence="3" id="KW-0964">Secreted</keyword>
<dbReference type="InterPro" id="IPR029058">
    <property type="entry name" value="AB_hydrolase_fold"/>
</dbReference>
<dbReference type="Gene3D" id="3.40.50.1820">
    <property type="entry name" value="alpha/beta hydrolase"/>
    <property type="match status" value="1"/>
</dbReference>
<keyword evidence="7" id="KW-1185">Reference proteome</keyword>
<dbReference type="PANTHER" id="PTHR11610">
    <property type="entry name" value="LIPASE"/>
    <property type="match status" value="1"/>
</dbReference>
<protein>
    <submittedName>
        <fullName evidence="6">Phospholipase A1</fullName>
    </submittedName>
</protein>
<dbReference type="Pfam" id="PF00151">
    <property type="entry name" value="Lipase"/>
    <property type="match status" value="1"/>
</dbReference>
<accession>A0A5N5TH58</accession>
<dbReference type="AlphaFoldDB" id="A0A5N5TH58"/>
<dbReference type="GO" id="GO:0016298">
    <property type="term" value="F:lipase activity"/>
    <property type="evidence" value="ECO:0007669"/>
    <property type="project" value="InterPro"/>
</dbReference>
<comment type="subcellular location">
    <subcellularLocation>
        <location evidence="1">Secreted</location>
    </subcellularLocation>
</comment>
<reference evidence="6 7" key="1">
    <citation type="journal article" date="2019" name="PLoS Biol.">
        <title>Sex chromosomes control vertical transmission of feminizing Wolbachia symbionts in an isopod.</title>
        <authorList>
            <person name="Becking T."/>
            <person name="Chebbi M.A."/>
            <person name="Giraud I."/>
            <person name="Moumen B."/>
            <person name="Laverre T."/>
            <person name="Caubet Y."/>
            <person name="Peccoud J."/>
            <person name="Gilbert C."/>
            <person name="Cordaux R."/>
        </authorList>
    </citation>
    <scope>NUCLEOTIDE SEQUENCE [LARGE SCALE GENOMIC DNA]</scope>
    <source>
        <strain evidence="6">ANa2</strain>
        <tissue evidence="6">Whole body excluding digestive tract and cuticle</tissue>
    </source>
</reference>
<dbReference type="GO" id="GO:0016042">
    <property type="term" value="P:lipid catabolic process"/>
    <property type="evidence" value="ECO:0007669"/>
    <property type="project" value="TreeGrafter"/>
</dbReference>
<dbReference type="Proteomes" id="UP000326759">
    <property type="component" value="Unassembled WGS sequence"/>
</dbReference>
<dbReference type="SUPFAM" id="SSF53474">
    <property type="entry name" value="alpha/beta-Hydrolases"/>
    <property type="match status" value="1"/>
</dbReference>
<sequence>MGVKNDDLSVNYKRMAELKCPKALQLFFSAIQSPYSKKDIDTGFFLHTREEPNVYKDYRVSAYNLTSLINSPFDENKETKFVVHGFYSNVYRQWLKDMAAALLQYGDYNVLRVDWGKGSLTLPDQALANTKVVGEEIAYFVNTLKGELNVNVSKCHCIGHSMGGYVCGFAGQGIDKLGRITALDPAPKEFFEVENNEKLDPSDAEFVDAIHTGFSLLNILPSIAVPQPVGHLDFYVNEGHYQTGCYLSLTSLLNPTNNLEEDLIDLVSNEVTCGHLRPITYYIESILNPSCQASVPPVGLTVQIVGLLGPRAIEYTDKSRENVVLFIKTAAKSPFCVQHYVVSISTGIIVQDESPSGGSYNF</sequence>
<dbReference type="GO" id="GO:0005615">
    <property type="term" value="C:extracellular space"/>
    <property type="evidence" value="ECO:0007669"/>
    <property type="project" value="TreeGrafter"/>
</dbReference>
<dbReference type="InterPro" id="IPR000734">
    <property type="entry name" value="TAG_lipase"/>
</dbReference>
<comment type="similarity">
    <text evidence="2 4">Belongs to the AB hydrolase superfamily. Lipase family.</text>
</comment>
<evidence type="ECO:0000313" key="7">
    <source>
        <dbReference type="Proteomes" id="UP000326759"/>
    </source>
</evidence>
<evidence type="ECO:0000313" key="6">
    <source>
        <dbReference type="EMBL" id="KAB7504505.1"/>
    </source>
</evidence>
<dbReference type="OrthoDB" id="6337994at2759"/>
<evidence type="ECO:0000259" key="5">
    <source>
        <dbReference type="Pfam" id="PF00151"/>
    </source>
</evidence>
<proteinExistence type="inferred from homology"/>
<name>A0A5N5TH58_9CRUS</name>
<organism evidence="6 7">
    <name type="scientific">Armadillidium nasatum</name>
    <dbReference type="NCBI Taxonomy" id="96803"/>
    <lineage>
        <taxon>Eukaryota</taxon>
        <taxon>Metazoa</taxon>
        <taxon>Ecdysozoa</taxon>
        <taxon>Arthropoda</taxon>
        <taxon>Crustacea</taxon>
        <taxon>Multicrustacea</taxon>
        <taxon>Malacostraca</taxon>
        <taxon>Eumalacostraca</taxon>
        <taxon>Peracarida</taxon>
        <taxon>Isopoda</taxon>
        <taxon>Oniscidea</taxon>
        <taxon>Crinocheta</taxon>
        <taxon>Armadillidiidae</taxon>
        <taxon>Armadillidium</taxon>
    </lineage>
</organism>
<evidence type="ECO:0000256" key="4">
    <source>
        <dbReference type="RuleBase" id="RU004262"/>
    </source>
</evidence>
<evidence type="ECO:0000256" key="3">
    <source>
        <dbReference type="ARBA" id="ARBA00022525"/>
    </source>
</evidence>
<dbReference type="InterPro" id="IPR013818">
    <property type="entry name" value="Lipase"/>
</dbReference>
<comment type="caution">
    <text evidence="6">The sequence shown here is derived from an EMBL/GenBank/DDBJ whole genome shotgun (WGS) entry which is preliminary data.</text>
</comment>
<evidence type="ECO:0000256" key="2">
    <source>
        <dbReference type="ARBA" id="ARBA00010701"/>
    </source>
</evidence>
<evidence type="ECO:0000256" key="1">
    <source>
        <dbReference type="ARBA" id="ARBA00004613"/>
    </source>
</evidence>
<dbReference type="PRINTS" id="PR00821">
    <property type="entry name" value="TAGLIPASE"/>
</dbReference>
<dbReference type="EMBL" id="SEYY01003012">
    <property type="protein sequence ID" value="KAB7504505.1"/>
    <property type="molecule type" value="Genomic_DNA"/>
</dbReference>